<evidence type="ECO:0000259" key="3">
    <source>
        <dbReference type="Pfam" id="PF05532"/>
    </source>
</evidence>
<dbReference type="InterPro" id="IPR036629">
    <property type="entry name" value="YjbJ_sf"/>
</dbReference>
<dbReference type="SUPFAM" id="SSF69047">
    <property type="entry name" value="Hypothetical protein YjbJ"/>
    <property type="match status" value="2"/>
</dbReference>
<dbReference type="AlphaFoldDB" id="A7KN88"/>
<reference evidence="4" key="1">
    <citation type="submission" date="2016-12" db="EMBL/GenBank/DDBJ databases">
        <title>Acetosyringone induces the accumulation of a set of RNAs in the AM fungus Glomus intraradices.</title>
        <authorList>
            <person name="Flores-Gomez E."/>
            <person name="Ruiz-Medrano R."/>
            <person name="Xoconostle-Cazares B."/>
        </authorList>
    </citation>
    <scope>NUCLEOTIDE SEQUENCE</scope>
</reference>
<sequence length="99" mass="10439">MSEPSRVDANTKYNQGAVKETIGKAIGNEQMEAEGTAKKLEGEGEYKAAQTKGQAEGLKDSVTGTVKETTGKAIGNQQMQAEGNITKNTGDAKKEAPKH</sequence>
<evidence type="ECO:0000313" key="4">
    <source>
        <dbReference type="EMBL" id="ABS28969.1"/>
    </source>
</evidence>
<evidence type="ECO:0000256" key="2">
    <source>
        <dbReference type="SAM" id="MobiDB-lite"/>
    </source>
</evidence>
<feature type="region of interest" description="Disordered" evidence="2">
    <location>
        <begin position="38"/>
        <end position="99"/>
    </location>
</feature>
<feature type="compositionally biased region" description="Basic and acidic residues" evidence="2">
    <location>
        <begin position="90"/>
        <end position="99"/>
    </location>
</feature>
<feature type="compositionally biased region" description="Polar residues" evidence="2">
    <location>
        <begin position="75"/>
        <end position="89"/>
    </location>
</feature>
<dbReference type="VEuPathDB" id="FungiDB:RhiirFUN_015740"/>
<dbReference type="VEuPathDB" id="FungiDB:RhiirA1_423452"/>
<evidence type="ECO:0000256" key="1">
    <source>
        <dbReference type="ARBA" id="ARBA00009129"/>
    </source>
</evidence>
<feature type="domain" description="CsbD-like" evidence="3">
    <location>
        <begin position="6"/>
        <end position="56"/>
    </location>
</feature>
<gene>
    <name evidence="4" type="primary">BP1</name>
</gene>
<protein>
    <submittedName>
        <fullName evidence="4">DNA binding protein</fullName>
    </submittedName>
</protein>
<comment type="similarity">
    <text evidence="1">Belongs to the UPF0337 (CsbD) family.</text>
</comment>
<dbReference type="VEuPathDB" id="FungiDB:FUN_010389"/>
<proteinExistence type="evidence at transcript level"/>
<dbReference type="EMBL" id="EF488828">
    <property type="protein sequence ID" value="ABS28969.1"/>
    <property type="molecule type" value="mRNA"/>
</dbReference>
<dbReference type="InterPro" id="IPR008462">
    <property type="entry name" value="CsbD"/>
</dbReference>
<dbReference type="Pfam" id="PF05532">
    <property type="entry name" value="CsbD"/>
    <property type="match status" value="1"/>
</dbReference>
<name>A7KN88_RHIIR</name>
<dbReference type="PANTHER" id="PTHR40460:SF1">
    <property type="entry name" value="CSBD-LIKE DOMAIN-CONTAINING PROTEIN"/>
    <property type="match status" value="1"/>
</dbReference>
<accession>A7KN88</accession>
<dbReference type="PANTHER" id="PTHR40460">
    <property type="entry name" value="CHROMOSOME 1, WHOLE GENOME SHOTGUN SEQUENCE"/>
    <property type="match status" value="1"/>
</dbReference>
<organism evidence="4">
    <name type="scientific">Rhizophagus irregularis</name>
    <name type="common">Arbuscular mycorrhizal fungus</name>
    <name type="synonym">Glomus intraradices</name>
    <dbReference type="NCBI Taxonomy" id="4876"/>
    <lineage>
        <taxon>Eukaryota</taxon>
        <taxon>Fungi</taxon>
        <taxon>Fungi incertae sedis</taxon>
        <taxon>Mucoromycota</taxon>
        <taxon>Glomeromycotina</taxon>
        <taxon>Glomeromycetes</taxon>
        <taxon>Glomerales</taxon>
        <taxon>Glomeraceae</taxon>
        <taxon>Rhizophagus</taxon>
    </lineage>
</organism>